<dbReference type="PANTHER" id="PTHR11012:SF8">
    <property type="entry name" value="JUVENILE HORMONE-INDUCIBLE PROTEIN 26"/>
    <property type="match status" value="1"/>
</dbReference>
<evidence type="ECO:0000313" key="4">
    <source>
        <dbReference type="Proteomes" id="UP000078541"/>
    </source>
</evidence>
<dbReference type="InterPro" id="IPR004119">
    <property type="entry name" value="EcKL"/>
</dbReference>
<dbReference type="SMART" id="SM00587">
    <property type="entry name" value="CHK"/>
    <property type="match status" value="1"/>
</dbReference>
<dbReference type="InterPro" id="IPR015897">
    <property type="entry name" value="CHK_kinase-like"/>
</dbReference>
<dbReference type="AlphaFoldDB" id="A0A195F856"/>
<evidence type="ECO:0000259" key="2">
    <source>
        <dbReference type="SMART" id="SM00587"/>
    </source>
</evidence>
<dbReference type="SUPFAM" id="SSF56112">
    <property type="entry name" value="Protein kinase-like (PK-like)"/>
    <property type="match status" value="1"/>
</dbReference>
<keyword evidence="1" id="KW-0812">Transmembrane</keyword>
<dbReference type="Pfam" id="PF02958">
    <property type="entry name" value="EcKL"/>
    <property type="match status" value="1"/>
</dbReference>
<keyword evidence="1" id="KW-1133">Transmembrane helix</keyword>
<keyword evidence="1" id="KW-0472">Membrane</keyword>
<feature type="transmembrane region" description="Helical" evidence="1">
    <location>
        <begin position="337"/>
        <end position="356"/>
    </location>
</feature>
<evidence type="ECO:0000313" key="3">
    <source>
        <dbReference type="EMBL" id="KYN36628.1"/>
    </source>
</evidence>
<organism evidence="3 4">
    <name type="scientific">Trachymyrmex septentrionalis</name>
    <dbReference type="NCBI Taxonomy" id="34720"/>
    <lineage>
        <taxon>Eukaryota</taxon>
        <taxon>Metazoa</taxon>
        <taxon>Ecdysozoa</taxon>
        <taxon>Arthropoda</taxon>
        <taxon>Hexapoda</taxon>
        <taxon>Insecta</taxon>
        <taxon>Pterygota</taxon>
        <taxon>Neoptera</taxon>
        <taxon>Endopterygota</taxon>
        <taxon>Hymenoptera</taxon>
        <taxon>Apocrita</taxon>
        <taxon>Aculeata</taxon>
        <taxon>Formicoidea</taxon>
        <taxon>Formicidae</taxon>
        <taxon>Myrmicinae</taxon>
        <taxon>Trachymyrmex</taxon>
    </lineage>
</organism>
<sequence>MSYDEDFQKWIKKIMSKIIESFGPNIDEAQYEITEPTDIFMSTICYACVKFKNRLTDQSEEHSVILKRPRQLETWRQMMGSDLQFHNEILFYRMCARPDENFPRCFYVDEKPPMDSVIALENVSKRGYYPYTYKYNVPLEYTLAAMREIGRFHGRGYVMKELQKEKFFDIVGQLQNLPKYNKVHDFNIILNSQATRAVEYLRSHNHDAAFCDKMEALLSNASDEVINKTIKPLEPLSTMCHGDFTLNNVLFKREDDGQQHLHAMLIDFATCSYSTPVVDLSTYISLCCWHEVMKDKFFEIMRVYHDALKEYLLEAGIWNVDKYSYDVFLDDYKRGSLFGFVIASFFLPILMGYVLINEQQIIEIGMAEYSKILKQAGGDKMSKILADILLYLKDLGFLKHFL</sequence>
<dbReference type="EMBL" id="KQ981727">
    <property type="protein sequence ID" value="KYN36628.1"/>
    <property type="molecule type" value="Genomic_DNA"/>
</dbReference>
<name>A0A195F856_9HYME</name>
<dbReference type="STRING" id="34720.A0A195F856"/>
<evidence type="ECO:0000256" key="1">
    <source>
        <dbReference type="SAM" id="Phobius"/>
    </source>
</evidence>
<dbReference type="Proteomes" id="UP000078541">
    <property type="component" value="Unassembled WGS sequence"/>
</dbReference>
<dbReference type="Gene3D" id="3.90.1200.10">
    <property type="match status" value="1"/>
</dbReference>
<proteinExistence type="predicted"/>
<dbReference type="PANTHER" id="PTHR11012">
    <property type="entry name" value="PROTEIN KINASE-LIKE DOMAIN-CONTAINING"/>
    <property type="match status" value="1"/>
</dbReference>
<protein>
    <recommendedName>
        <fullName evidence="2">CHK kinase-like domain-containing protein</fullName>
    </recommendedName>
</protein>
<keyword evidence="4" id="KW-1185">Reference proteome</keyword>
<dbReference type="InterPro" id="IPR011009">
    <property type="entry name" value="Kinase-like_dom_sf"/>
</dbReference>
<feature type="domain" description="CHK kinase-like" evidence="2">
    <location>
        <begin position="118"/>
        <end position="314"/>
    </location>
</feature>
<accession>A0A195F856</accession>
<gene>
    <name evidence="3" type="ORF">ALC56_08417</name>
</gene>
<reference evidence="3 4" key="1">
    <citation type="submission" date="2016-03" db="EMBL/GenBank/DDBJ databases">
        <title>Trachymyrmex septentrionalis WGS genome.</title>
        <authorList>
            <person name="Nygaard S."/>
            <person name="Hu H."/>
            <person name="Boomsma J."/>
            <person name="Zhang G."/>
        </authorList>
    </citation>
    <scope>NUCLEOTIDE SEQUENCE [LARGE SCALE GENOMIC DNA]</scope>
    <source>
        <strain evidence="3">Tsep2-gDNA-1</strain>
        <tissue evidence="3">Whole body</tissue>
    </source>
</reference>